<reference evidence="1 2" key="1">
    <citation type="journal article" date="2020" name="Front. Microbiol.">
        <title>Single-cell genomics of novel Actinobacteria with the Wood-Ljungdahl pathway discovered in a serpentinizing system.</title>
        <authorList>
            <person name="Merino N."/>
            <person name="Kawai M."/>
            <person name="Boyd E.S."/>
            <person name="Colman D.R."/>
            <person name="McGlynn S.E."/>
            <person name="Nealson K.H."/>
            <person name="Kurokawa K."/>
            <person name="Hongoh Y."/>
        </authorList>
    </citation>
    <scope>NUCLEOTIDE SEQUENCE [LARGE SCALE GENOMIC DNA]</scope>
    <source>
        <strain evidence="1 2">S06</strain>
    </source>
</reference>
<evidence type="ECO:0000313" key="1">
    <source>
        <dbReference type="EMBL" id="GFP21499.1"/>
    </source>
</evidence>
<organism evidence="1 2">
    <name type="scientific">Candidatus Hakubella thermalkaliphila</name>
    <dbReference type="NCBI Taxonomy" id="2754717"/>
    <lineage>
        <taxon>Bacteria</taxon>
        <taxon>Bacillati</taxon>
        <taxon>Actinomycetota</taxon>
        <taxon>Actinomycetota incertae sedis</taxon>
        <taxon>Candidatus Hakubellales</taxon>
        <taxon>Candidatus Hakubellaceae</taxon>
        <taxon>Candidatus Hakubella</taxon>
    </lineage>
</organism>
<accession>A0A6V8NM94</accession>
<name>A0A6V8NM94_9ACTN</name>
<dbReference type="AlphaFoldDB" id="A0A6V8NM94"/>
<dbReference type="EMBL" id="BLRV01000054">
    <property type="protein sequence ID" value="GFP21499.1"/>
    <property type="molecule type" value="Genomic_DNA"/>
</dbReference>
<dbReference type="Proteomes" id="UP000580051">
    <property type="component" value="Unassembled WGS sequence"/>
</dbReference>
<comment type="caution">
    <text evidence="1">The sequence shown here is derived from an EMBL/GenBank/DDBJ whole genome shotgun (WGS) entry which is preliminary data.</text>
</comment>
<proteinExistence type="predicted"/>
<gene>
    <name evidence="1" type="ORF">HKBW3S06_00726</name>
</gene>
<sequence length="39" mass="4432">GEVMGRILEAQKIWVNSKVMSLTGRKKGGKMFLCIYVFI</sequence>
<protein>
    <submittedName>
        <fullName evidence="1">Uncharacterized protein</fullName>
    </submittedName>
</protein>
<evidence type="ECO:0000313" key="2">
    <source>
        <dbReference type="Proteomes" id="UP000580051"/>
    </source>
</evidence>
<feature type="non-terminal residue" evidence="1">
    <location>
        <position position="1"/>
    </location>
</feature>